<evidence type="ECO:0000256" key="5">
    <source>
        <dbReference type="ARBA" id="ARBA00023136"/>
    </source>
</evidence>
<evidence type="ECO:0000256" key="1">
    <source>
        <dbReference type="ARBA" id="ARBA00004236"/>
    </source>
</evidence>
<gene>
    <name evidence="7" type="ORF">E8L99_05895</name>
</gene>
<comment type="subcellular location">
    <subcellularLocation>
        <location evidence="1">Cell membrane</location>
    </subcellularLocation>
</comment>
<dbReference type="PANTHER" id="PTHR43646:SF2">
    <property type="entry name" value="GLYCOSYLTRANSFERASE 2-LIKE DOMAIN-CONTAINING PROTEIN"/>
    <property type="match status" value="1"/>
</dbReference>
<proteinExistence type="predicted"/>
<feature type="domain" description="Glycosyltransferase 2-like" evidence="6">
    <location>
        <begin position="14"/>
        <end position="112"/>
    </location>
</feature>
<evidence type="ECO:0000256" key="3">
    <source>
        <dbReference type="ARBA" id="ARBA00022676"/>
    </source>
</evidence>
<organism evidence="7 8">
    <name type="scientific">Phreatobacter aquaticus</name>
    <dbReference type="NCBI Taxonomy" id="2570229"/>
    <lineage>
        <taxon>Bacteria</taxon>
        <taxon>Pseudomonadati</taxon>
        <taxon>Pseudomonadota</taxon>
        <taxon>Alphaproteobacteria</taxon>
        <taxon>Hyphomicrobiales</taxon>
        <taxon>Phreatobacteraceae</taxon>
        <taxon>Phreatobacter</taxon>
    </lineage>
</organism>
<name>A0A4D7QJ60_9HYPH</name>
<protein>
    <submittedName>
        <fullName evidence="7">Glycosyltransferase</fullName>
    </submittedName>
</protein>
<keyword evidence="3" id="KW-0328">Glycosyltransferase</keyword>
<dbReference type="GO" id="GO:0005886">
    <property type="term" value="C:plasma membrane"/>
    <property type="evidence" value="ECO:0007669"/>
    <property type="project" value="UniProtKB-SubCell"/>
</dbReference>
<dbReference type="SUPFAM" id="SSF53448">
    <property type="entry name" value="Nucleotide-diphospho-sugar transferases"/>
    <property type="match status" value="1"/>
</dbReference>
<dbReference type="Pfam" id="PF00535">
    <property type="entry name" value="Glycos_transf_2"/>
    <property type="match status" value="1"/>
</dbReference>
<dbReference type="Gene3D" id="3.90.550.10">
    <property type="entry name" value="Spore Coat Polysaccharide Biosynthesis Protein SpsA, Chain A"/>
    <property type="match status" value="1"/>
</dbReference>
<dbReference type="GO" id="GO:0016757">
    <property type="term" value="F:glycosyltransferase activity"/>
    <property type="evidence" value="ECO:0007669"/>
    <property type="project" value="UniProtKB-KW"/>
</dbReference>
<dbReference type="InterPro" id="IPR001173">
    <property type="entry name" value="Glyco_trans_2-like"/>
</dbReference>
<dbReference type="AlphaFoldDB" id="A0A4D7QJ60"/>
<keyword evidence="2" id="KW-1003">Cell membrane</keyword>
<evidence type="ECO:0000259" key="6">
    <source>
        <dbReference type="Pfam" id="PF00535"/>
    </source>
</evidence>
<keyword evidence="8" id="KW-1185">Reference proteome</keyword>
<dbReference type="Proteomes" id="UP000298588">
    <property type="component" value="Chromosome"/>
</dbReference>
<reference evidence="7 8" key="1">
    <citation type="submission" date="2019-04" db="EMBL/GenBank/DDBJ databases">
        <title>Phreatobacter aquaticus sp. nov.</title>
        <authorList>
            <person name="Choi A."/>
            <person name="Baek K."/>
        </authorList>
    </citation>
    <scope>NUCLEOTIDE SEQUENCE [LARGE SCALE GENOMIC DNA]</scope>
    <source>
        <strain evidence="7 8">NMCR1094</strain>
    </source>
</reference>
<dbReference type="PANTHER" id="PTHR43646">
    <property type="entry name" value="GLYCOSYLTRANSFERASE"/>
    <property type="match status" value="1"/>
</dbReference>
<evidence type="ECO:0000256" key="4">
    <source>
        <dbReference type="ARBA" id="ARBA00022679"/>
    </source>
</evidence>
<dbReference type="InterPro" id="IPR029044">
    <property type="entry name" value="Nucleotide-diphossugar_trans"/>
</dbReference>
<evidence type="ECO:0000313" key="8">
    <source>
        <dbReference type="Proteomes" id="UP000298588"/>
    </source>
</evidence>
<accession>A0A4D7QJ60</accession>
<sequence>MVQRNRKRPSPLLSVVISTLNDERRLVPTLASLVPGAADGLIAEAIIVDGGSTDDTDAVADIAGCRFLKGPADHGQRLAEGASVARAPWLLFMRPGVVLDEGWIREVRSFLEAVTRSGEQERRAAIFSIDIDGFGLKPRIRGLRARAAFRLGFGAHAAQGLLISAIAYQNRGGHRQGPQAERSLSRSIGSRSISVLRIRARLLSM</sequence>
<keyword evidence="5" id="KW-0472">Membrane</keyword>
<dbReference type="OrthoDB" id="9811214at2"/>
<dbReference type="EMBL" id="CP039865">
    <property type="protein sequence ID" value="QCK85337.1"/>
    <property type="molecule type" value="Genomic_DNA"/>
</dbReference>
<evidence type="ECO:0000256" key="2">
    <source>
        <dbReference type="ARBA" id="ARBA00022475"/>
    </source>
</evidence>
<dbReference type="KEGG" id="paqt:E8L99_05895"/>
<keyword evidence="4 7" id="KW-0808">Transferase</keyword>
<evidence type="ECO:0000313" key="7">
    <source>
        <dbReference type="EMBL" id="QCK85337.1"/>
    </source>
</evidence>